<organism evidence="2">
    <name type="scientific">Culicoides sonorensis</name>
    <name type="common">Biting midge</name>
    <dbReference type="NCBI Taxonomy" id="179676"/>
    <lineage>
        <taxon>Eukaryota</taxon>
        <taxon>Metazoa</taxon>
        <taxon>Ecdysozoa</taxon>
        <taxon>Arthropoda</taxon>
        <taxon>Hexapoda</taxon>
        <taxon>Insecta</taxon>
        <taxon>Pterygota</taxon>
        <taxon>Neoptera</taxon>
        <taxon>Endopterygota</taxon>
        <taxon>Diptera</taxon>
        <taxon>Nematocera</taxon>
        <taxon>Chironomoidea</taxon>
        <taxon>Ceratopogonidae</taxon>
        <taxon>Ceratopogoninae</taxon>
        <taxon>Culicoides</taxon>
        <taxon>Monoculicoides</taxon>
    </lineage>
</organism>
<dbReference type="EMBL" id="UFQT01001378">
    <property type="protein sequence ID" value="SSX30268.1"/>
    <property type="molecule type" value="Genomic_DNA"/>
</dbReference>
<proteinExistence type="predicted"/>
<sequence>MKKLIYLIFCSFVIQIHGEFSDFFGSAARSLSFVPPPATGNCRIIRSWELVTSFIPDQERARAAYRIMEKALKHLPIDLKKLLVVGALGQVKPELEEYFKISWTQPRIDFLYSKMEWKKNEIPFWIHTSGDVAATLSGLLLYSHYSTKNRDINGYFISENSFKGYERSHRQKEFEKTPHFKEAFDSVNNRLRFYLNRYENFSVEEVLAAYDLCRHVYVTFHVKRDNVLWCKAFFEADLEVFEFYEELNLSNGNYHNSTDLAPNVCGIVKTMENTLNNENGDLGVTFFTTTQQYLPILKSLGLLREVKPTEFEIRHLNPYRINNVAGRLSSLTIYRYGPGCNLDHEIFINGRKLTGSLKSKKYADLPSTLWKEHRCAQYGF</sequence>
<dbReference type="AlphaFoldDB" id="A0A336KYU5"/>
<dbReference type="GO" id="GO:0016791">
    <property type="term" value="F:phosphatase activity"/>
    <property type="evidence" value="ECO:0007669"/>
    <property type="project" value="UniProtKB-ARBA"/>
</dbReference>
<dbReference type="EMBL" id="UFQS01001378">
    <property type="protein sequence ID" value="SSX10584.1"/>
    <property type="molecule type" value="Genomic_DNA"/>
</dbReference>
<dbReference type="VEuPathDB" id="VectorBase:CSON002243"/>
<accession>A0A336KYU5</accession>
<keyword evidence="1" id="KW-0732">Signal</keyword>
<dbReference type="SUPFAM" id="SSF53254">
    <property type="entry name" value="Phosphoglycerate mutase-like"/>
    <property type="match status" value="1"/>
</dbReference>
<dbReference type="Gene3D" id="3.40.50.1240">
    <property type="entry name" value="Phosphoglycerate mutase-like"/>
    <property type="match status" value="1"/>
</dbReference>
<reference evidence="2" key="1">
    <citation type="submission" date="2018-04" db="EMBL/GenBank/DDBJ databases">
        <authorList>
            <person name="Go L.Y."/>
            <person name="Mitchell J.A."/>
        </authorList>
    </citation>
    <scope>NUCLEOTIDE SEQUENCE</scope>
    <source>
        <tissue evidence="2">Whole organism</tissue>
    </source>
</reference>
<feature type="chain" id="PRO_5036062113" evidence="1">
    <location>
        <begin position="19"/>
        <end position="380"/>
    </location>
</feature>
<name>A0A336KYU5_CULSO</name>
<protein>
    <submittedName>
        <fullName evidence="2">CSON002243 protein</fullName>
    </submittedName>
</protein>
<evidence type="ECO:0000313" key="2">
    <source>
        <dbReference type="EMBL" id="SSX10584.1"/>
    </source>
</evidence>
<feature type="signal peptide" evidence="1">
    <location>
        <begin position="1"/>
        <end position="18"/>
    </location>
</feature>
<evidence type="ECO:0000313" key="3">
    <source>
        <dbReference type="EMBL" id="SSX30268.1"/>
    </source>
</evidence>
<reference evidence="3" key="2">
    <citation type="submission" date="2018-07" db="EMBL/GenBank/DDBJ databases">
        <authorList>
            <person name="Quirk P.G."/>
            <person name="Krulwich T.A."/>
        </authorList>
    </citation>
    <scope>NUCLEOTIDE SEQUENCE</scope>
</reference>
<evidence type="ECO:0000256" key="1">
    <source>
        <dbReference type="SAM" id="SignalP"/>
    </source>
</evidence>
<gene>
    <name evidence="2" type="primary">CSON002243</name>
</gene>
<dbReference type="InterPro" id="IPR029033">
    <property type="entry name" value="His_PPase_superfam"/>
</dbReference>